<reference evidence="9" key="1">
    <citation type="submission" date="2015-11" db="EMBL/GenBank/DDBJ databases">
        <authorList>
            <person name="Dugat-Bony E."/>
        </authorList>
    </citation>
    <scope>NUCLEOTIDE SEQUENCE [LARGE SCALE GENOMIC DNA]</scope>
    <source>
        <strain evidence="9">Mu292</strain>
    </source>
</reference>
<feature type="domain" description="TM2" evidence="7">
    <location>
        <begin position="74"/>
        <end position="121"/>
    </location>
</feature>
<evidence type="ECO:0000256" key="6">
    <source>
        <dbReference type="SAM" id="Phobius"/>
    </source>
</evidence>
<feature type="region of interest" description="Disordered" evidence="5">
    <location>
        <begin position="1"/>
        <end position="38"/>
    </location>
</feature>
<accession>A0A0X2NK54</accession>
<comment type="subcellular location">
    <subcellularLocation>
        <location evidence="1">Membrane</location>
        <topology evidence="1">Multi-pass membrane protein</topology>
    </subcellularLocation>
</comment>
<evidence type="ECO:0000256" key="4">
    <source>
        <dbReference type="ARBA" id="ARBA00023136"/>
    </source>
</evidence>
<keyword evidence="2 6" id="KW-0812">Transmembrane</keyword>
<evidence type="ECO:0000256" key="2">
    <source>
        <dbReference type="ARBA" id="ARBA00022692"/>
    </source>
</evidence>
<keyword evidence="3 6" id="KW-1133">Transmembrane helix</keyword>
<evidence type="ECO:0000313" key="8">
    <source>
        <dbReference type="EMBL" id="CUU65866.1"/>
    </source>
</evidence>
<dbReference type="Pfam" id="PF05154">
    <property type="entry name" value="TM2"/>
    <property type="match status" value="1"/>
</dbReference>
<feature type="compositionally biased region" description="Low complexity" evidence="5">
    <location>
        <begin position="10"/>
        <end position="38"/>
    </location>
</feature>
<protein>
    <submittedName>
        <fullName evidence="8">Predicted membrane protein</fullName>
    </submittedName>
</protein>
<evidence type="ECO:0000256" key="1">
    <source>
        <dbReference type="ARBA" id="ARBA00004141"/>
    </source>
</evidence>
<gene>
    <name evidence="8" type="ORF">CVAR292_01201</name>
</gene>
<dbReference type="EMBL" id="FAUH01000007">
    <property type="protein sequence ID" value="CUU65866.1"/>
    <property type="molecule type" value="Genomic_DNA"/>
</dbReference>
<dbReference type="AlphaFoldDB" id="A0A0X2NK54"/>
<evidence type="ECO:0000256" key="3">
    <source>
        <dbReference type="ARBA" id="ARBA00022989"/>
    </source>
</evidence>
<organism evidence="8 9">
    <name type="scientific">Corynebacterium variabile</name>
    <dbReference type="NCBI Taxonomy" id="1727"/>
    <lineage>
        <taxon>Bacteria</taxon>
        <taxon>Bacillati</taxon>
        <taxon>Actinomycetota</taxon>
        <taxon>Actinomycetes</taxon>
        <taxon>Mycobacteriales</taxon>
        <taxon>Corynebacteriaceae</taxon>
        <taxon>Corynebacterium</taxon>
    </lineage>
</organism>
<proteinExistence type="predicted"/>
<evidence type="ECO:0000256" key="5">
    <source>
        <dbReference type="SAM" id="MobiDB-lite"/>
    </source>
</evidence>
<sequence>MSNPFANGDQQPYQPRDPYQEQQPYADPTAQGYPGYQQPGYPQQYPQQGYAQPGYQPNAIMAYGQPGYPVSYAPKSKVAAALLAFFLGTLGVHNFYLGYTAKATTQLVLFLVGCFFFWLIVPILFLIVVPIWAFVEFIMILVGGGQYRADANGVPLAS</sequence>
<feature type="transmembrane region" description="Helical" evidence="6">
    <location>
        <begin position="108"/>
        <end position="135"/>
    </location>
</feature>
<evidence type="ECO:0000313" key="9">
    <source>
        <dbReference type="Proteomes" id="UP000182498"/>
    </source>
</evidence>
<name>A0A0X2NK54_9CORY</name>
<dbReference type="Proteomes" id="UP000182498">
    <property type="component" value="Unassembled WGS sequence"/>
</dbReference>
<dbReference type="RefSeq" id="WP_073883897.1">
    <property type="nucleotide sequence ID" value="NZ_FAUH01000007.1"/>
</dbReference>
<keyword evidence="9" id="KW-1185">Reference proteome</keyword>
<keyword evidence="4 6" id="KW-0472">Membrane</keyword>
<feature type="transmembrane region" description="Helical" evidence="6">
    <location>
        <begin position="78"/>
        <end position="96"/>
    </location>
</feature>
<dbReference type="InterPro" id="IPR007829">
    <property type="entry name" value="TM2"/>
</dbReference>
<dbReference type="GO" id="GO:0016020">
    <property type="term" value="C:membrane"/>
    <property type="evidence" value="ECO:0007669"/>
    <property type="project" value="UniProtKB-SubCell"/>
</dbReference>
<evidence type="ECO:0000259" key="7">
    <source>
        <dbReference type="Pfam" id="PF05154"/>
    </source>
</evidence>